<keyword evidence="3" id="KW-1185">Reference proteome</keyword>
<feature type="compositionally biased region" description="Polar residues" evidence="1">
    <location>
        <begin position="366"/>
        <end position="379"/>
    </location>
</feature>
<evidence type="ECO:0000313" key="3">
    <source>
        <dbReference type="Proteomes" id="UP001210925"/>
    </source>
</evidence>
<accession>A0AAD5UQT8</accession>
<dbReference type="AlphaFoldDB" id="A0AAD5UQT8"/>
<evidence type="ECO:0000313" key="2">
    <source>
        <dbReference type="EMBL" id="KAJ3261353.1"/>
    </source>
</evidence>
<reference evidence="2" key="1">
    <citation type="submission" date="2020-05" db="EMBL/GenBank/DDBJ databases">
        <title>Phylogenomic resolution of chytrid fungi.</title>
        <authorList>
            <person name="Stajich J.E."/>
            <person name="Amses K."/>
            <person name="Simmons R."/>
            <person name="Seto K."/>
            <person name="Myers J."/>
            <person name="Bonds A."/>
            <person name="Quandt C.A."/>
            <person name="Barry K."/>
            <person name="Liu P."/>
            <person name="Grigoriev I."/>
            <person name="Longcore J.E."/>
            <person name="James T.Y."/>
        </authorList>
    </citation>
    <scope>NUCLEOTIDE SEQUENCE</scope>
    <source>
        <strain evidence="2">PLAUS21</strain>
    </source>
</reference>
<proteinExistence type="predicted"/>
<feature type="region of interest" description="Disordered" evidence="1">
    <location>
        <begin position="320"/>
        <end position="426"/>
    </location>
</feature>
<dbReference type="EMBL" id="JADGKB010000006">
    <property type="protein sequence ID" value="KAJ3261353.1"/>
    <property type="molecule type" value="Genomic_DNA"/>
</dbReference>
<evidence type="ECO:0000256" key="1">
    <source>
        <dbReference type="SAM" id="MobiDB-lite"/>
    </source>
</evidence>
<name>A0AAD5UQT8_9FUNG</name>
<sequence>MYSLMKKVTVPKCTTNDYSFLEDAKGVYKPVFKIDCKENKVLYKKIFKEKKLLSKEECESQFNEFKQNYASDRDLLNQERVDELNTCFANVIENMTTYKELIAEIQVLFCFIKNEYILVINAMLLKEKEITFLRNKIQNGLSSLATPKQLTDQQKKLSYLKAKYEKALIVKQYYLDEIDHNQVKFAANVAALYDFEVEKWKLKKRNDMIQLGRWHFMKDWMSERKVNDPELQTILDSIEKRPSQFRALMVEDEELAIHDFDSMELKKMKQYVEDQRRNGKNLKKDIEDYSSREEKLLAKINKMNGKIKDVEDIMIPLGGDLLNLEPNERPSVGRRSSTHRPSQKTNRNESISESNEPLNELMKRFSQISSSNKRMSISQPGRRVSMSHPGKRMSISQPGRRMSLAPPSSRATVSDRLDPTLNSHMDQTLNNKRTSIDESAPIRGRRSSLIISGPNYFKGNLKTHQQISSELNTMFEEVIGLKPAPDQPMQ</sequence>
<comment type="caution">
    <text evidence="2">The sequence shown here is derived from an EMBL/GenBank/DDBJ whole genome shotgun (WGS) entry which is preliminary data.</text>
</comment>
<feature type="compositionally biased region" description="Polar residues" evidence="1">
    <location>
        <begin position="343"/>
        <end position="357"/>
    </location>
</feature>
<gene>
    <name evidence="2" type="ORF">HK103_005961</name>
</gene>
<dbReference type="Proteomes" id="UP001210925">
    <property type="component" value="Unassembled WGS sequence"/>
</dbReference>
<organism evidence="2 3">
    <name type="scientific">Boothiomyces macroporosus</name>
    <dbReference type="NCBI Taxonomy" id="261099"/>
    <lineage>
        <taxon>Eukaryota</taxon>
        <taxon>Fungi</taxon>
        <taxon>Fungi incertae sedis</taxon>
        <taxon>Chytridiomycota</taxon>
        <taxon>Chytridiomycota incertae sedis</taxon>
        <taxon>Chytridiomycetes</taxon>
        <taxon>Rhizophydiales</taxon>
        <taxon>Terramycetaceae</taxon>
        <taxon>Boothiomyces</taxon>
    </lineage>
</organism>
<protein>
    <submittedName>
        <fullName evidence="2">Uncharacterized protein</fullName>
    </submittedName>
</protein>